<evidence type="ECO:0000313" key="2">
    <source>
        <dbReference type="EMBL" id="CAG7881006.1"/>
    </source>
</evidence>
<protein>
    <submittedName>
        <fullName evidence="2">Uncharacterized protein</fullName>
    </submittedName>
</protein>
<feature type="transmembrane region" description="Helical" evidence="1">
    <location>
        <begin position="20"/>
        <end position="38"/>
    </location>
</feature>
<gene>
    <name evidence="2" type="ORF">BRAPAZ1V2_A03P23490.2</name>
</gene>
<evidence type="ECO:0000313" key="3">
    <source>
        <dbReference type="Proteomes" id="UP000694005"/>
    </source>
</evidence>
<reference evidence="2 3" key="1">
    <citation type="submission" date="2021-07" db="EMBL/GenBank/DDBJ databases">
        <authorList>
            <consortium name="Genoscope - CEA"/>
            <person name="William W."/>
        </authorList>
    </citation>
    <scope>NUCLEOTIDE SEQUENCE [LARGE SCALE GENOMIC DNA]</scope>
</reference>
<dbReference type="AlphaFoldDB" id="A0A8D9LNF2"/>
<evidence type="ECO:0000256" key="1">
    <source>
        <dbReference type="SAM" id="Phobius"/>
    </source>
</evidence>
<organism evidence="2 3">
    <name type="scientific">Brassica campestris</name>
    <name type="common">Field mustard</name>
    <dbReference type="NCBI Taxonomy" id="3711"/>
    <lineage>
        <taxon>Eukaryota</taxon>
        <taxon>Viridiplantae</taxon>
        <taxon>Streptophyta</taxon>
        <taxon>Embryophyta</taxon>
        <taxon>Tracheophyta</taxon>
        <taxon>Spermatophyta</taxon>
        <taxon>Magnoliopsida</taxon>
        <taxon>eudicotyledons</taxon>
        <taxon>Gunneridae</taxon>
        <taxon>Pentapetalae</taxon>
        <taxon>rosids</taxon>
        <taxon>malvids</taxon>
        <taxon>Brassicales</taxon>
        <taxon>Brassicaceae</taxon>
        <taxon>Brassiceae</taxon>
        <taxon>Brassica</taxon>
    </lineage>
</organism>
<keyword evidence="1" id="KW-1133">Transmembrane helix</keyword>
<feature type="non-terminal residue" evidence="2">
    <location>
        <position position="1"/>
    </location>
</feature>
<accession>A0A8D9LNF2</accession>
<sequence length="88" mass="9512">CKKLTRKSLNGSHDMPRVPLLVVVGTGVVVVGLEAMILNKGHTFTVEEEAVVVAITVAVKEKEEEEAMVMDMVPQVVDIAEKLQVLGD</sequence>
<dbReference type="Proteomes" id="UP000694005">
    <property type="component" value="Chromosome A03"/>
</dbReference>
<proteinExistence type="predicted"/>
<dbReference type="Gramene" id="A03p23490.2_BraZ1">
    <property type="protein sequence ID" value="A03p23490.2_BraZ1.CDS.1"/>
    <property type="gene ID" value="A03g23490.2_BraZ1"/>
</dbReference>
<keyword evidence="1" id="KW-0472">Membrane</keyword>
<keyword evidence="1" id="KW-0812">Transmembrane</keyword>
<dbReference type="EMBL" id="LS974619">
    <property type="protein sequence ID" value="CAG7881006.1"/>
    <property type="molecule type" value="Genomic_DNA"/>
</dbReference>
<name>A0A8D9LNF2_BRACM</name>